<dbReference type="Gene3D" id="1.10.260.40">
    <property type="entry name" value="lambda repressor-like DNA-binding domains"/>
    <property type="match status" value="1"/>
</dbReference>
<dbReference type="AlphaFoldDB" id="A0A0S4QPT1"/>
<feature type="domain" description="HTH cro/C1-type" evidence="1">
    <location>
        <begin position="14"/>
        <end position="69"/>
    </location>
</feature>
<reference evidence="3" key="1">
    <citation type="submission" date="2015-11" db="EMBL/GenBank/DDBJ databases">
        <authorList>
            <person name="Varghese N."/>
        </authorList>
    </citation>
    <scope>NUCLEOTIDE SEQUENCE [LARGE SCALE GENOMIC DNA]</scope>
    <source>
        <strain evidence="3">DSM 45899</strain>
    </source>
</reference>
<organism evidence="2 3">
    <name type="scientific">Parafrankia irregularis</name>
    <dbReference type="NCBI Taxonomy" id="795642"/>
    <lineage>
        <taxon>Bacteria</taxon>
        <taxon>Bacillati</taxon>
        <taxon>Actinomycetota</taxon>
        <taxon>Actinomycetes</taxon>
        <taxon>Frankiales</taxon>
        <taxon>Frankiaceae</taxon>
        <taxon>Parafrankia</taxon>
    </lineage>
</organism>
<dbReference type="GO" id="GO:0003677">
    <property type="term" value="F:DNA binding"/>
    <property type="evidence" value="ECO:0007669"/>
    <property type="project" value="InterPro"/>
</dbReference>
<evidence type="ECO:0000313" key="3">
    <source>
        <dbReference type="Proteomes" id="UP000198802"/>
    </source>
</evidence>
<dbReference type="InterPro" id="IPR001387">
    <property type="entry name" value="Cro/C1-type_HTH"/>
</dbReference>
<proteinExistence type="predicted"/>
<accession>A0A0S4QPT1</accession>
<dbReference type="Pfam" id="PF13560">
    <property type="entry name" value="HTH_31"/>
    <property type="match status" value="1"/>
</dbReference>
<gene>
    <name evidence="2" type="ORF">Ga0074812_112119</name>
</gene>
<evidence type="ECO:0000313" key="2">
    <source>
        <dbReference type="EMBL" id="CUU57459.1"/>
    </source>
</evidence>
<dbReference type="InterPro" id="IPR010982">
    <property type="entry name" value="Lambda_DNA-bd_dom_sf"/>
</dbReference>
<dbReference type="SUPFAM" id="SSF47413">
    <property type="entry name" value="lambda repressor-like DNA-binding domains"/>
    <property type="match status" value="1"/>
</dbReference>
<protein>
    <submittedName>
        <fullName evidence="2">Transcriptional regulator, contains XRE-family HTH domain</fullName>
    </submittedName>
</protein>
<dbReference type="CDD" id="cd00093">
    <property type="entry name" value="HTH_XRE"/>
    <property type="match status" value="1"/>
</dbReference>
<sequence>MNDGSELPTIGIRIRSCRRYRGMSLETLSGLTGLSKGFLSMVENGQRRMDRRSHLETVAAALQVSITDLTGQPYAPTNPAQAQSLAAIPALRIAILGTAFHERPERPARPVAELQRIAAEVGVAWQASEHASYAPRLPELIEGLHSHAADPHGPGSRAAIATLVEVYRAAFVLAKDLGYVDLAWIAAERCVQGTQLLESPEWAALGEFSRANGLLTAGARDRARRVAQHAADTAAASLDHPDVMPVYGILHLTAALAAAPGSDPRDIDAHIAEAANIARRTGETSTFRLHFGPTNVAVWQVSIAVERGDGGKAAELAQGVDPTVLPSRRRRAHFYADLGRGLAQTRGKDHEALAMFREAEKLAPEQIRTSPLVRETVAVMLQRARSAAGGRDLRGLAYRMGVT</sequence>
<evidence type="ECO:0000259" key="1">
    <source>
        <dbReference type="PROSITE" id="PS50943"/>
    </source>
</evidence>
<dbReference type="RefSeq" id="WP_091278905.1">
    <property type="nucleotide sequence ID" value="NZ_FAOZ01000012.1"/>
</dbReference>
<dbReference type="PROSITE" id="PS50943">
    <property type="entry name" value="HTH_CROC1"/>
    <property type="match status" value="1"/>
</dbReference>
<dbReference type="SMART" id="SM00530">
    <property type="entry name" value="HTH_XRE"/>
    <property type="match status" value="1"/>
</dbReference>
<keyword evidence="3" id="KW-1185">Reference proteome</keyword>
<dbReference type="EMBL" id="FAOZ01000012">
    <property type="protein sequence ID" value="CUU57459.1"/>
    <property type="molecule type" value="Genomic_DNA"/>
</dbReference>
<name>A0A0S4QPT1_9ACTN</name>
<dbReference type="Proteomes" id="UP000198802">
    <property type="component" value="Unassembled WGS sequence"/>
</dbReference>